<dbReference type="Gene3D" id="3.40.50.300">
    <property type="entry name" value="P-loop containing nucleotide triphosphate hydrolases"/>
    <property type="match status" value="2"/>
</dbReference>
<dbReference type="InterPro" id="IPR051396">
    <property type="entry name" value="Bact_Antivir_Def_Nuclease"/>
</dbReference>
<proteinExistence type="predicted"/>
<dbReference type="EMBL" id="CADIJS010000004">
    <property type="protein sequence ID" value="CAB3721754.1"/>
    <property type="molecule type" value="Genomic_DNA"/>
</dbReference>
<organism evidence="2 3">
    <name type="scientific">Achromobacter piechaudii</name>
    <dbReference type="NCBI Taxonomy" id="72556"/>
    <lineage>
        <taxon>Bacteria</taxon>
        <taxon>Pseudomonadati</taxon>
        <taxon>Pseudomonadota</taxon>
        <taxon>Betaproteobacteria</taxon>
        <taxon>Burkholderiales</taxon>
        <taxon>Alcaligenaceae</taxon>
        <taxon>Achromobacter</taxon>
    </lineage>
</organism>
<dbReference type="InterPro" id="IPR027417">
    <property type="entry name" value="P-loop_NTPase"/>
</dbReference>
<dbReference type="PANTHER" id="PTHR43581:SF2">
    <property type="entry name" value="EXCINUCLEASE ATPASE SUBUNIT"/>
    <property type="match status" value="1"/>
</dbReference>
<dbReference type="InterPro" id="IPR003959">
    <property type="entry name" value="ATPase_AAA_core"/>
</dbReference>
<accession>A0ABN7F729</accession>
<protein>
    <recommendedName>
        <fullName evidence="1">AAA+ ATPase domain-containing protein</fullName>
    </recommendedName>
</protein>
<dbReference type="CDD" id="cd00267">
    <property type="entry name" value="ABC_ATPase"/>
    <property type="match status" value="1"/>
</dbReference>
<reference evidence="2 3" key="1">
    <citation type="submission" date="2020-04" db="EMBL/GenBank/DDBJ databases">
        <authorList>
            <person name="De Canck E."/>
        </authorList>
    </citation>
    <scope>NUCLEOTIDE SEQUENCE [LARGE SCALE GENOMIC DNA]</scope>
    <source>
        <strain evidence="2 3">LMG 1873</strain>
    </source>
</reference>
<gene>
    <name evidence="2" type="ORF">LMG1873_03969</name>
</gene>
<sequence length="555" mass="61320">MLLDPCADQPEDHLQFDNTGRVIAKSERGHLTIETLALNRPQLVQLRKLDAKKIIQELNEGGVSEGRISRITSDTMPFAAMRRNLVSLVGQGDAIIRGDRLGLQEQHRRDLESTQYTVGPDATAHDRAVERSRTRYIERVVLKNVGIHGSLDLRTARTDTSSAPWMMLLGENGVGKTTLLKAIVLALAVPQQREKLVEHSLSVLPRDGKIGSIVIHYTDGEVIRATIDSSTGRVKTKFVEPRFRLLALGATRLPPTSKRRPPRQPSYAKVMNLFDPFCPLEDSVSWLARISDSEFGRAGGALKALLGVPNSAKFERAGKQVALRQGAHRSDLQTLSDGYQTIIGVACSIMSTLVESDQPVETAEGIVLIDEIGNHLHPTWRMRIVRGLKAAFPRVQFIATTHEPLCLRGLEDGEIAVLRRNTSQRSMLIDELPPVRGLLVDQILSSPHFGLGSTIDPETAEKFETYYGLLAKGQLSPKEVGRLESLQDELNRIRLIGNTPSEQILLRTIDERVARANSIGKPLDPSDLPKELRDELAEVLELATKLSPSRAGGKR</sequence>
<dbReference type="SUPFAM" id="SSF52540">
    <property type="entry name" value="P-loop containing nucleoside triphosphate hydrolases"/>
    <property type="match status" value="1"/>
</dbReference>
<evidence type="ECO:0000259" key="1">
    <source>
        <dbReference type="SMART" id="SM00382"/>
    </source>
</evidence>
<keyword evidence="3" id="KW-1185">Reference proteome</keyword>
<dbReference type="SMART" id="SM00382">
    <property type="entry name" value="AAA"/>
    <property type="match status" value="1"/>
</dbReference>
<comment type="caution">
    <text evidence="2">The sequence shown here is derived from an EMBL/GenBank/DDBJ whole genome shotgun (WGS) entry which is preliminary data.</text>
</comment>
<name>A0ABN7F729_9BURK</name>
<dbReference type="PANTHER" id="PTHR43581">
    <property type="entry name" value="ATP/GTP PHOSPHATASE"/>
    <property type="match status" value="1"/>
</dbReference>
<dbReference type="Proteomes" id="UP000494116">
    <property type="component" value="Unassembled WGS sequence"/>
</dbReference>
<evidence type="ECO:0000313" key="2">
    <source>
        <dbReference type="EMBL" id="CAB3721754.1"/>
    </source>
</evidence>
<evidence type="ECO:0000313" key="3">
    <source>
        <dbReference type="Proteomes" id="UP000494116"/>
    </source>
</evidence>
<feature type="domain" description="AAA+ ATPase" evidence="1">
    <location>
        <begin position="162"/>
        <end position="421"/>
    </location>
</feature>
<dbReference type="InterPro" id="IPR003593">
    <property type="entry name" value="AAA+_ATPase"/>
</dbReference>
<dbReference type="Pfam" id="PF13304">
    <property type="entry name" value="AAA_21"/>
    <property type="match status" value="1"/>
</dbReference>